<feature type="compositionally biased region" description="Polar residues" evidence="1">
    <location>
        <begin position="21"/>
        <end position="35"/>
    </location>
</feature>
<dbReference type="EMBL" id="JARBJD010000070">
    <property type="protein sequence ID" value="KAK2955118.1"/>
    <property type="molecule type" value="Genomic_DNA"/>
</dbReference>
<comment type="caution">
    <text evidence="2">The sequence shown here is derived from an EMBL/GenBank/DDBJ whole genome shotgun (WGS) entry which is preliminary data.</text>
</comment>
<reference evidence="2 3" key="1">
    <citation type="journal article" date="2022" name="bioRxiv">
        <title>Genomics of Preaxostyla Flagellates Illuminates Evolutionary Transitions and the Path Towards Mitochondrial Loss.</title>
        <authorList>
            <person name="Novak L.V.F."/>
            <person name="Treitli S.C."/>
            <person name="Pyrih J."/>
            <person name="Halakuc P."/>
            <person name="Pipaliya S.V."/>
            <person name="Vacek V."/>
            <person name="Brzon O."/>
            <person name="Soukal P."/>
            <person name="Eme L."/>
            <person name="Dacks J.B."/>
            <person name="Karnkowska A."/>
            <person name="Elias M."/>
            <person name="Hampl V."/>
        </authorList>
    </citation>
    <scope>NUCLEOTIDE SEQUENCE [LARGE SCALE GENOMIC DNA]</scope>
    <source>
        <strain evidence="2">NAU3</strain>
        <tissue evidence="2">Gut</tissue>
    </source>
</reference>
<gene>
    <name evidence="2" type="ORF">BLNAU_9847</name>
</gene>
<organism evidence="2 3">
    <name type="scientific">Blattamonas nauphoetae</name>
    <dbReference type="NCBI Taxonomy" id="2049346"/>
    <lineage>
        <taxon>Eukaryota</taxon>
        <taxon>Metamonada</taxon>
        <taxon>Preaxostyla</taxon>
        <taxon>Oxymonadida</taxon>
        <taxon>Blattamonas</taxon>
    </lineage>
</organism>
<evidence type="ECO:0000256" key="1">
    <source>
        <dbReference type="SAM" id="MobiDB-lite"/>
    </source>
</evidence>
<accession>A0ABQ9XUG1</accession>
<sequence>MNAGGSVLCSNSSFSSLLSSPNTDANTDSNPSPSITLPDGTHPEFEDGKSYSFTDTSGVESSIASFSHCHFTGANYASNSRPLTFESYTGSIAILSCSFTDHTYLVSSSSNYGGQICVKQRDTQTQPVKVEASNFTNLKTNARAAGMHLYIWMSQSWTKVLGVPLHKPVLINMLSE</sequence>
<proteinExistence type="predicted"/>
<name>A0ABQ9XUG1_9EUKA</name>
<feature type="region of interest" description="Disordered" evidence="1">
    <location>
        <begin position="19"/>
        <end position="51"/>
    </location>
</feature>
<keyword evidence="3" id="KW-1185">Reference proteome</keyword>
<evidence type="ECO:0000313" key="2">
    <source>
        <dbReference type="EMBL" id="KAK2955118.1"/>
    </source>
</evidence>
<evidence type="ECO:0000313" key="3">
    <source>
        <dbReference type="Proteomes" id="UP001281761"/>
    </source>
</evidence>
<dbReference type="Proteomes" id="UP001281761">
    <property type="component" value="Unassembled WGS sequence"/>
</dbReference>
<protein>
    <submittedName>
        <fullName evidence="2">Uncharacterized protein</fullName>
    </submittedName>
</protein>